<dbReference type="RefSeq" id="WP_286053693.1">
    <property type="nucleotide sequence ID" value="NZ_JASVWF010000003.1"/>
</dbReference>
<dbReference type="Proteomes" id="UP001231924">
    <property type="component" value="Unassembled WGS sequence"/>
</dbReference>
<keyword evidence="3" id="KW-1185">Reference proteome</keyword>
<dbReference type="InterPro" id="IPR016169">
    <property type="entry name" value="FAD-bd_PCMH_sub2"/>
</dbReference>
<gene>
    <name evidence="2" type="ORF">QRT03_14945</name>
</gene>
<dbReference type="SUPFAM" id="SSF56176">
    <property type="entry name" value="FAD-binding/transporter-associated domain-like"/>
    <property type="match status" value="1"/>
</dbReference>
<evidence type="ECO:0000313" key="2">
    <source>
        <dbReference type="EMBL" id="MDL5157261.1"/>
    </source>
</evidence>
<dbReference type="Gene3D" id="3.30.465.10">
    <property type="match status" value="1"/>
</dbReference>
<reference evidence="2 3" key="1">
    <citation type="submission" date="2023-06" db="EMBL/GenBank/DDBJ databases">
        <title>Actinomycetospora Odt1-22.</title>
        <authorList>
            <person name="Supong K."/>
        </authorList>
    </citation>
    <scope>NUCLEOTIDE SEQUENCE [LARGE SCALE GENOMIC DNA]</scope>
    <source>
        <strain evidence="2 3">Odt1-22</strain>
    </source>
</reference>
<dbReference type="PROSITE" id="PS51387">
    <property type="entry name" value="FAD_PCMH"/>
    <property type="match status" value="1"/>
</dbReference>
<accession>A0ABT7M9E0</accession>
<proteinExistence type="predicted"/>
<name>A0ABT7M9E0_9PSEU</name>
<organism evidence="2 3">
    <name type="scientific">Actinomycetospora termitidis</name>
    <dbReference type="NCBI Taxonomy" id="3053470"/>
    <lineage>
        <taxon>Bacteria</taxon>
        <taxon>Bacillati</taxon>
        <taxon>Actinomycetota</taxon>
        <taxon>Actinomycetes</taxon>
        <taxon>Pseudonocardiales</taxon>
        <taxon>Pseudonocardiaceae</taxon>
        <taxon>Actinomycetospora</taxon>
    </lineage>
</organism>
<sequence length="260" mass="26989">MTIGPQELPRRAIHGGRAGRAAAELEPLLDGPVHAPSSTGAAIELAGDPTAGTLRRVLAVVGATGTHDVAATLGWAAAHDVGVVVLDPRPRRMDTLPTTGARPVLALSLSRVDGVSTDLRTRGVRAGVGAAWSALHREAARVEQDAPGPGGPRRPRALLRRPGTVAHGVGALTKLGVTLVTGNGVVHRLGAGAGDPDLWWAYRVRPELAGVVTEVEIDPWDVTVLARRPALTDAEEDRVTATLLRHDPSGVLTRSVPESG</sequence>
<dbReference type="EMBL" id="JASVWF010000003">
    <property type="protein sequence ID" value="MDL5157261.1"/>
    <property type="molecule type" value="Genomic_DNA"/>
</dbReference>
<comment type="caution">
    <text evidence="2">The sequence shown here is derived from an EMBL/GenBank/DDBJ whole genome shotgun (WGS) entry which is preliminary data.</text>
</comment>
<dbReference type="InterPro" id="IPR016166">
    <property type="entry name" value="FAD-bd_PCMH"/>
</dbReference>
<evidence type="ECO:0000313" key="3">
    <source>
        <dbReference type="Proteomes" id="UP001231924"/>
    </source>
</evidence>
<feature type="domain" description="FAD-binding PCMH-type" evidence="1">
    <location>
        <begin position="53"/>
        <end position="222"/>
    </location>
</feature>
<evidence type="ECO:0000259" key="1">
    <source>
        <dbReference type="PROSITE" id="PS51387"/>
    </source>
</evidence>
<dbReference type="InterPro" id="IPR036318">
    <property type="entry name" value="FAD-bd_PCMH-like_sf"/>
</dbReference>
<protein>
    <recommendedName>
        <fullName evidence="1">FAD-binding PCMH-type domain-containing protein</fullName>
    </recommendedName>
</protein>